<dbReference type="AlphaFoldDB" id="A0A3E0K391"/>
<gene>
    <name evidence="1" type="ORF">C6P37_11165</name>
</gene>
<evidence type="ECO:0000313" key="2">
    <source>
        <dbReference type="Proteomes" id="UP000257014"/>
    </source>
</evidence>
<name>A0A3E0K391_9BACI</name>
<sequence>MFPPTAKKLIRLPGPLKVCASIACIKAVPSPDSLAWFWSGRAAFTKKPSVFPAPRGFPVKARGGETGCFPQHAGGTAYGPNGMSLAKREKAALDREASQGRTRVFGRDGRLGAGGVLTAGPRRSRFSFAALKFCEGLQVPFREGRK</sequence>
<evidence type="ECO:0000313" key="1">
    <source>
        <dbReference type="EMBL" id="REJ27654.1"/>
    </source>
</evidence>
<dbReference type="Proteomes" id="UP000257014">
    <property type="component" value="Unassembled WGS sequence"/>
</dbReference>
<accession>A0A3E0K391</accession>
<proteinExistence type="predicted"/>
<dbReference type="EMBL" id="QEWE01000020">
    <property type="protein sequence ID" value="REJ27654.1"/>
    <property type="molecule type" value="Genomic_DNA"/>
</dbReference>
<reference evidence="1 2" key="1">
    <citation type="submission" date="2018-03" db="EMBL/GenBank/DDBJ databases">
        <authorList>
            <person name="Keele B.F."/>
        </authorList>
    </citation>
    <scope>NUCLEOTIDE SEQUENCE [LARGE SCALE GENOMIC DNA]</scope>
    <source>
        <strain evidence="1">ZCTH4_d</strain>
    </source>
</reference>
<organism evidence="1 2">
    <name type="scientific">Caldibacillus debilis</name>
    <dbReference type="NCBI Taxonomy" id="301148"/>
    <lineage>
        <taxon>Bacteria</taxon>
        <taxon>Bacillati</taxon>
        <taxon>Bacillota</taxon>
        <taxon>Bacilli</taxon>
        <taxon>Bacillales</taxon>
        <taxon>Bacillaceae</taxon>
        <taxon>Caldibacillus</taxon>
    </lineage>
</organism>
<comment type="caution">
    <text evidence="1">The sequence shown here is derived from an EMBL/GenBank/DDBJ whole genome shotgun (WGS) entry which is preliminary data.</text>
</comment>
<protein>
    <submittedName>
        <fullName evidence="1">Uncharacterized protein</fullName>
    </submittedName>
</protein>